<evidence type="ECO:0000256" key="2">
    <source>
        <dbReference type="ARBA" id="ARBA00023163"/>
    </source>
</evidence>
<name>A0A2V4N686_9ACTN</name>
<keyword evidence="2" id="KW-0804">Transcription</keyword>
<dbReference type="EMBL" id="PYBW01000420">
    <property type="protein sequence ID" value="PYC60720.1"/>
    <property type="molecule type" value="Genomic_DNA"/>
</dbReference>
<evidence type="ECO:0000256" key="1">
    <source>
        <dbReference type="ARBA" id="ARBA00023015"/>
    </source>
</evidence>
<dbReference type="Pfam" id="PF16859">
    <property type="entry name" value="TetR_C_11"/>
    <property type="match status" value="1"/>
</dbReference>
<dbReference type="RefSeq" id="WP_181442704.1">
    <property type="nucleotide sequence ID" value="NZ_PYBW01000420.1"/>
</dbReference>
<keyword evidence="5" id="KW-1185">Reference proteome</keyword>
<dbReference type="InterPro" id="IPR036271">
    <property type="entry name" value="Tet_transcr_reg_TetR-rel_C_sf"/>
</dbReference>
<feature type="non-terminal residue" evidence="4">
    <location>
        <position position="84"/>
    </location>
</feature>
<evidence type="ECO:0000259" key="3">
    <source>
        <dbReference type="Pfam" id="PF16859"/>
    </source>
</evidence>
<sequence>MSRRYRSKGEVVLDALVGFAFTQLPDPDTGSLRGDLPALLTAPSRAGRGVAGDLNRALAVEALQDDEFAARLWHKLIAVRREAV</sequence>
<evidence type="ECO:0000313" key="4">
    <source>
        <dbReference type="EMBL" id="PYC60720.1"/>
    </source>
</evidence>
<dbReference type="InterPro" id="IPR011075">
    <property type="entry name" value="TetR_C"/>
</dbReference>
<evidence type="ECO:0000313" key="5">
    <source>
        <dbReference type="Proteomes" id="UP000248039"/>
    </source>
</evidence>
<gene>
    <name evidence="4" type="ORF">C7C46_34005</name>
</gene>
<organism evidence="4 5">
    <name type="scientific">Streptomyces tateyamensis</name>
    <dbReference type="NCBI Taxonomy" id="565073"/>
    <lineage>
        <taxon>Bacteria</taxon>
        <taxon>Bacillati</taxon>
        <taxon>Actinomycetota</taxon>
        <taxon>Actinomycetes</taxon>
        <taxon>Kitasatosporales</taxon>
        <taxon>Streptomycetaceae</taxon>
        <taxon>Streptomyces</taxon>
    </lineage>
</organism>
<dbReference type="AlphaFoldDB" id="A0A2V4N686"/>
<feature type="domain" description="Tetracyclin repressor-like C-terminal" evidence="3">
    <location>
        <begin position="27"/>
        <end position="84"/>
    </location>
</feature>
<dbReference type="Proteomes" id="UP000248039">
    <property type="component" value="Unassembled WGS sequence"/>
</dbReference>
<keyword evidence="1" id="KW-0805">Transcription regulation</keyword>
<dbReference type="SUPFAM" id="SSF48498">
    <property type="entry name" value="Tetracyclin repressor-like, C-terminal domain"/>
    <property type="match status" value="1"/>
</dbReference>
<comment type="caution">
    <text evidence="4">The sequence shown here is derived from an EMBL/GenBank/DDBJ whole genome shotgun (WGS) entry which is preliminary data.</text>
</comment>
<accession>A0A2V4N686</accession>
<reference evidence="4 5" key="1">
    <citation type="submission" date="2018-03" db="EMBL/GenBank/DDBJ databases">
        <title>Bioinformatic expansion and discovery of thiopeptide antibiotics.</title>
        <authorList>
            <person name="Schwalen C.J."/>
            <person name="Hudson G.A."/>
            <person name="Mitchell D.A."/>
        </authorList>
    </citation>
    <scope>NUCLEOTIDE SEQUENCE [LARGE SCALE GENOMIC DNA]</scope>
    <source>
        <strain evidence="4 5">ATCC 21389</strain>
    </source>
</reference>
<proteinExistence type="predicted"/>
<protein>
    <submittedName>
        <fullName evidence="4">TetR family transcriptional regulator</fullName>
    </submittedName>
</protein>
<dbReference type="Gene3D" id="1.10.357.10">
    <property type="entry name" value="Tetracycline Repressor, domain 2"/>
    <property type="match status" value="1"/>
</dbReference>